<dbReference type="InterPro" id="IPR001789">
    <property type="entry name" value="Sig_transdc_resp-reg_receiver"/>
</dbReference>
<dbReference type="InterPro" id="IPR011006">
    <property type="entry name" value="CheY-like_superfamily"/>
</dbReference>
<dbReference type="SMART" id="SM00448">
    <property type="entry name" value="REC"/>
    <property type="match status" value="1"/>
</dbReference>
<dbReference type="RefSeq" id="WP_235120347.1">
    <property type="nucleotide sequence ID" value="NZ_CP090978.1"/>
</dbReference>
<dbReference type="PROSITE" id="PS50930">
    <property type="entry name" value="HTH_LYTTR"/>
    <property type="match status" value="1"/>
</dbReference>
<dbReference type="Gene3D" id="2.40.50.1020">
    <property type="entry name" value="LytTr DNA-binding domain"/>
    <property type="match status" value="1"/>
</dbReference>
<dbReference type="Gene3D" id="3.40.50.2300">
    <property type="match status" value="1"/>
</dbReference>
<evidence type="ECO:0000313" key="5">
    <source>
        <dbReference type="Proteomes" id="UP001649230"/>
    </source>
</evidence>
<sequence>MKKIKVMIAEDERLAREELIYLLEQEEDLEILESAINGKELLALAEKHIPDVIFLDIQMPEMDGIQTARMLRARMKKLSIVFTTAHEGYAIDAFELNAVDYLLKPYSYLRLKETLQRVRTRKAEQAETPVGAKEEAASASKLNKILMDDGEKIVVIGPENILYAMREDKVIHLYTTDHHYTSSKFTLNELEEKLQGCHFFRPHRSYLINLNQVDELIPWFNGAYTLTLKDKNRTKIPVSRVSAKELFKLL</sequence>
<dbReference type="Pfam" id="PF00072">
    <property type="entry name" value="Response_reg"/>
    <property type="match status" value="1"/>
</dbReference>
<evidence type="ECO:0000313" key="4">
    <source>
        <dbReference type="EMBL" id="UJF33956.1"/>
    </source>
</evidence>
<dbReference type="PANTHER" id="PTHR37299">
    <property type="entry name" value="TRANSCRIPTIONAL REGULATOR-RELATED"/>
    <property type="match status" value="1"/>
</dbReference>
<evidence type="ECO:0000259" key="2">
    <source>
        <dbReference type="PROSITE" id="PS50110"/>
    </source>
</evidence>
<dbReference type="InterPro" id="IPR007492">
    <property type="entry name" value="LytTR_DNA-bd_dom"/>
</dbReference>
<proteinExistence type="predicted"/>
<organism evidence="4 5">
    <name type="scientific">Paenibacillus hexagrammi</name>
    <dbReference type="NCBI Taxonomy" id="2908839"/>
    <lineage>
        <taxon>Bacteria</taxon>
        <taxon>Bacillati</taxon>
        <taxon>Bacillota</taxon>
        <taxon>Bacilli</taxon>
        <taxon>Bacillales</taxon>
        <taxon>Paenibacillaceae</taxon>
        <taxon>Paenibacillus</taxon>
    </lineage>
</organism>
<dbReference type="CDD" id="cd17532">
    <property type="entry name" value="REC_LytTR_AlgR-like"/>
    <property type="match status" value="1"/>
</dbReference>
<dbReference type="GO" id="GO:0003677">
    <property type="term" value="F:DNA binding"/>
    <property type="evidence" value="ECO:0007669"/>
    <property type="project" value="UniProtKB-KW"/>
</dbReference>
<dbReference type="InterPro" id="IPR046947">
    <property type="entry name" value="LytR-like"/>
</dbReference>
<feature type="domain" description="Response regulatory" evidence="2">
    <location>
        <begin position="5"/>
        <end position="119"/>
    </location>
</feature>
<dbReference type="Pfam" id="PF04397">
    <property type="entry name" value="LytTR"/>
    <property type="match status" value="1"/>
</dbReference>
<name>A0ABY3SJ43_9BACL</name>
<keyword evidence="1" id="KW-0597">Phosphoprotein</keyword>
<gene>
    <name evidence="4" type="ORF">L0M14_01520</name>
</gene>
<keyword evidence="4" id="KW-0238">DNA-binding</keyword>
<dbReference type="PROSITE" id="PS50110">
    <property type="entry name" value="RESPONSE_REGULATORY"/>
    <property type="match status" value="1"/>
</dbReference>
<dbReference type="SMART" id="SM00850">
    <property type="entry name" value="LytTR"/>
    <property type="match status" value="1"/>
</dbReference>
<dbReference type="EMBL" id="CP090978">
    <property type="protein sequence ID" value="UJF33956.1"/>
    <property type="molecule type" value="Genomic_DNA"/>
</dbReference>
<feature type="modified residue" description="4-aspartylphosphate" evidence="1">
    <location>
        <position position="56"/>
    </location>
</feature>
<dbReference type="Proteomes" id="UP001649230">
    <property type="component" value="Chromosome"/>
</dbReference>
<reference evidence="4 5" key="1">
    <citation type="journal article" date="2024" name="Int. J. Syst. Evol. Microbiol.">
        <title>Paenibacillus hexagrammi sp. nov., a novel bacterium isolated from the gut content of Hexagrammos agrammus.</title>
        <authorList>
            <person name="Jung H.K."/>
            <person name="Kim D.G."/>
            <person name="Zin H."/>
            <person name="Park J."/>
            <person name="Jung H."/>
            <person name="Kim Y.O."/>
            <person name="Kong H.J."/>
            <person name="Kim J.W."/>
            <person name="Kim Y.S."/>
        </authorList>
    </citation>
    <scope>NUCLEOTIDE SEQUENCE [LARGE SCALE GENOMIC DNA]</scope>
    <source>
        <strain evidence="4 5">YPD9-1</strain>
    </source>
</reference>
<dbReference type="SUPFAM" id="SSF52172">
    <property type="entry name" value="CheY-like"/>
    <property type="match status" value="1"/>
</dbReference>
<dbReference type="PANTHER" id="PTHR37299:SF1">
    <property type="entry name" value="STAGE 0 SPORULATION PROTEIN A HOMOLOG"/>
    <property type="match status" value="1"/>
</dbReference>
<protein>
    <submittedName>
        <fullName evidence="4">LytTR family DNA-binding domain-containing protein</fullName>
    </submittedName>
</protein>
<evidence type="ECO:0000259" key="3">
    <source>
        <dbReference type="PROSITE" id="PS50930"/>
    </source>
</evidence>
<feature type="domain" description="HTH LytTR-type" evidence="3">
    <location>
        <begin position="145"/>
        <end position="250"/>
    </location>
</feature>
<evidence type="ECO:0000256" key="1">
    <source>
        <dbReference type="PROSITE-ProRule" id="PRU00169"/>
    </source>
</evidence>
<keyword evidence="5" id="KW-1185">Reference proteome</keyword>
<accession>A0ABY3SJ43</accession>